<dbReference type="OrthoDB" id="66510at2759"/>
<sequence>MDKTENQSGFFLELRTRLQSGLLVLSKDLAKDLSEVQLLCGPSSLEIKTPGCLVDLQLPAGVTIIQDSCREVPSAAGDGLHIRMQLHADQDTEAPPSLIESLKAQKSYCLVCQSCGEQVLMERVFNRVLPLPNGNWNALVDDWCCHPDPFAKKKLLPRKEDCLLGDTFILLSWERDNNGTLTQEPETLESDVSQSQKPKENVKVICKNCRAVLGEEISPDTLKLYITEVTVRQLSKETENANVKNRSLFLEHVIAARLVELSARQSTFRFSLQGPSGKSYVLLWLLNTDTLLISSAKTSVNGSAFISSEDNSSAQHKSQAASGAVKVLYLPCSQGKHQQVIDAWDKDIGVHPLTLPVKTCHDVMQLLSASNETLPFSMRTMNTFKVAFMRL</sequence>
<dbReference type="GO" id="GO:0061630">
    <property type="term" value="F:ubiquitin protein ligase activity"/>
    <property type="evidence" value="ECO:0000318"/>
    <property type="project" value="GO_Central"/>
</dbReference>
<dbReference type="EC" id="2.3.2.26" evidence="2"/>
<dbReference type="PANTHER" id="PTHR31531">
    <property type="entry name" value="E3 UBIQUITIN-PROTEIN LIGASE E3D FAMILY MEMBER"/>
    <property type="match status" value="1"/>
</dbReference>
<dbReference type="GeneTree" id="ENSGT00390000003986"/>
<protein>
    <recommendedName>
        <fullName evidence="3">E3 ubiquitin-protein ligase E3D</fullName>
        <ecNumber evidence="2">2.3.2.26</ecNumber>
    </recommendedName>
    <alternativeName>
        <fullName evidence="6">HECT-type E3 ubiquitin transferase E3D</fullName>
    </alternativeName>
    <alternativeName>
        <fullName evidence="5">UbcH10-binding protein with a HECT-like domain</fullName>
    </alternativeName>
    <alternativeName>
        <fullName evidence="4">Ubiquitin-conjugating enzyme E2C-binding protein</fullName>
    </alternativeName>
</protein>
<evidence type="ECO:0000256" key="1">
    <source>
        <dbReference type="ARBA" id="ARBA00000885"/>
    </source>
</evidence>
<accession>W5NKD5</accession>
<dbReference type="PANTHER" id="PTHR31531:SF2">
    <property type="entry name" value="E3 UBIQUITIN-PROTEIN LIGASE E3D"/>
    <property type="match status" value="1"/>
</dbReference>
<evidence type="ECO:0000313" key="10">
    <source>
        <dbReference type="Proteomes" id="UP000018468"/>
    </source>
</evidence>
<reference evidence="9" key="2">
    <citation type="submission" date="2025-08" db="UniProtKB">
        <authorList>
            <consortium name="Ensembl"/>
        </authorList>
    </citation>
    <scope>IDENTIFICATION</scope>
</reference>
<dbReference type="InParanoid" id="W5NKD5"/>
<dbReference type="GO" id="GO:1902908">
    <property type="term" value="P:regulation of melanosome transport"/>
    <property type="evidence" value="ECO:0007669"/>
    <property type="project" value="Ensembl"/>
</dbReference>
<organism evidence="9 10">
    <name type="scientific">Lepisosteus oculatus</name>
    <name type="common">Spotted gar</name>
    <dbReference type="NCBI Taxonomy" id="7918"/>
    <lineage>
        <taxon>Eukaryota</taxon>
        <taxon>Metazoa</taxon>
        <taxon>Chordata</taxon>
        <taxon>Craniata</taxon>
        <taxon>Vertebrata</taxon>
        <taxon>Euteleostomi</taxon>
        <taxon>Actinopterygii</taxon>
        <taxon>Neopterygii</taxon>
        <taxon>Holostei</taxon>
        <taxon>Semionotiformes</taxon>
        <taxon>Lepisosteidae</taxon>
        <taxon>Lepisosteus</taxon>
    </lineage>
</organism>
<comment type="function">
    <text evidence="7">E3 ubiquitin-protein ligase which accepts ubiquitin from specific E2 ubiquitin-conjugating enzymes, and transfers it to substrates, generally promoting their degradation by the proteasome. Independently of its E3 ubiquitin-protein ligase activity, acts as an inhibitor of CPSF3 endonuclease activity by blocking CPSF3 active site.</text>
</comment>
<dbReference type="GO" id="GO:0005829">
    <property type="term" value="C:cytosol"/>
    <property type="evidence" value="ECO:0000318"/>
    <property type="project" value="GO_Central"/>
</dbReference>
<dbReference type="GO" id="GO:0031624">
    <property type="term" value="F:ubiquitin conjugating enzyme binding"/>
    <property type="evidence" value="ECO:0000318"/>
    <property type="project" value="GO_Central"/>
</dbReference>
<evidence type="ECO:0000256" key="7">
    <source>
        <dbReference type="ARBA" id="ARBA00053831"/>
    </source>
</evidence>
<evidence type="ECO:0000313" key="9">
    <source>
        <dbReference type="Ensembl" id="ENSLOCP00000021094.1"/>
    </source>
</evidence>
<dbReference type="GO" id="GO:0043161">
    <property type="term" value="P:proteasome-mediated ubiquitin-dependent protein catabolic process"/>
    <property type="evidence" value="ECO:0000318"/>
    <property type="project" value="GO_Central"/>
</dbReference>
<reference evidence="9" key="3">
    <citation type="submission" date="2025-09" db="UniProtKB">
        <authorList>
            <consortium name="Ensembl"/>
        </authorList>
    </citation>
    <scope>IDENTIFICATION</scope>
</reference>
<evidence type="ECO:0000256" key="5">
    <source>
        <dbReference type="ARBA" id="ARBA00032234"/>
    </source>
</evidence>
<dbReference type="GO" id="GO:0000209">
    <property type="term" value="P:protein polyubiquitination"/>
    <property type="evidence" value="ECO:0000318"/>
    <property type="project" value="GO_Central"/>
</dbReference>
<dbReference type="Bgee" id="ENSLOCG00000017069">
    <property type="expression patterns" value="Expressed in pharyngeal gill and 13 other cell types or tissues"/>
</dbReference>
<dbReference type="GO" id="GO:0051865">
    <property type="term" value="P:protein autoubiquitination"/>
    <property type="evidence" value="ECO:0000318"/>
    <property type="project" value="GO_Central"/>
</dbReference>
<evidence type="ECO:0000256" key="3">
    <source>
        <dbReference type="ARBA" id="ARBA00013646"/>
    </source>
</evidence>
<reference evidence="10" key="1">
    <citation type="submission" date="2011-12" db="EMBL/GenBank/DDBJ databases">
        <title>The Draft Genome of Lepisosteus oculatus.</title>
        <authorList>
            <consortium name="The Broad Institute Genome Assembly &amp; Analysis Group"/>
            <consortium name="Computational R&amp;D Group"/>
            <consortium name="and Sequencing Platform"/>
            <person name="Di Palma F."/>
            <person name="Alfoldi J."/>
            <person name="Johnson J."/>
            <person name="Berlin A."/>
            <person name="Gnerre S."/>
            <person name="Jaffe D."/>
            <person name="MacCallum I."/>
            <person name="Young S."/>
            <person name="Walker B.J."/>
            <person name="Lander E.S."/>
            <person name="Lindblad-Toh K."/>
        </authorList>
    </citation>
    <scope>NUCLEOTIDE SEQUENCE [LARGE SCALE GENOMIC DNA]</scope>
</reference>
<dbReference type="GO" id="GO:0005634">
    <property type="term" value="C:nucleus"/>
    <property type="evidence" value="ECO:0000318"/>
    <property type="project" value="GO_Central"/>
</dbReference>
<dbReference type="KEGG" id="loc:102690653"/>
<dbReference type="GeneID" id="102690653"/>
<dbReference type="InterPro" id="IPR019193">
    <property type="entry name" value="UBQ-conj_enz_E2-bd_prot"/>
</dbReference>
<dbReference type="AlphaFoldDB" id="W5NKD5"/>
<dbReference type="Pfam" id="PF09814">
    <property type="entry name" value="HECT_2"/>
    <property type="match status" value="1"/>
</dbReference>
<name>W5NKD5_LEPOC</name>
<dbReference type="Ensembl" id="ENSLOCT00000021130.1">
    <property type="protein sequence ID" value="ENSLOCP00000021094.1"/>
    <property type="gene ID" value="ENSLOCG00000017069.1"/>
</dbReference>
<dbReference type="EMBL" id="AHAT01026693">
    <property type="status" value="NOT_ANNOTATED_CDS"/>
    <property type="molecule type" value="Genomic_DNA"/>
</dbReference>
<keyword evidence="10" id="KW-1185">Reference proteome</keyword>
<dbReference type="CTD" id="90025"/>
<dbReference type="GO" id="GO:0000151">
    <property type="term" value="C:ubiquitin ligase complex"/>
    <property type="evidence" value="ECO:0000318"/>
    <property type="project" value="GO_Central"/>
</dbReference>
<dbReference type="eggNOG" id="KOG4784">
    <property type="taxonomic scope" value="Eukaryota"/>
</dbReference>
<dbReference type="GO" id="GO:0061074">
    <property type="term" value="P:regulation of neural retina development"/>
    <property type="evidence" value="ECO:0007669"/>
    <property type="project" value="Ensembl"/>
</dbReference>
<comment type="subunit">
    <text evidence="8">Interacts with UBE2C/UbcH10 (E2 ubiquitin-conjugating enzyme). In vitro, interacts with cyclin-B.</text>
</comment>
<dbReference type="GO" id="GO:0006513">
    <property type="term" value="P:protein monoubiquitination"/>
    <property type="evidence" value="ECO:0000318"/>
    <property type="project" value="GO_Central"/>
</dbReference>
<dbReference type="GO" id="GO:0045765">
    <property type="term" value="P:regulation of angiogenesis"/>
    <property type="evidence" value="ECO:0007669"/>
    <property type="project" value="Ensembl"/>
</dbReference>
<dbReference type="STRING" id="7918.ENSLOCP00000021094"/>
<evidence type="ECO:0000256" key="4">
    <source>
        <dbReference type="ARBA" id="ARBA00029737"/>
    </source>
</evidence>
<evidence type="ECO:0000256" key="6">
    <source>
        <dbReference type="ARBA" id="ARBA00032298"/>
    </source>
</evidence>
<dbReference type="GO" id="GO:0030332">
    <property type="term" value="F:cyclin binding"/>
    <property type="evidence" value="ECO:0000318"/>
    <property type="project" value="GO_Central"/>
</dbReference>
<comment type="catalytic activity">
    <reaction evidence="1">
        <text>S-ubiquitinyl-[E2 ubiquitin-conjugating enzyme]-L-cysteine + [acceptor protein]-L-lysine = [E2 ubiquitin-conjugating enzyme]-L-cysteine + N(6)-ubiquitinyl-[acceptor protein]-L-lysine.</text>
        <dbReference type="EC" id="2.3.2.26"/>
    </reaction>
</comment>
<dbReference type="FunCoup" id="W5NKD5">
    <property type="interactions" value="120"/>
</dbReference>
<evidence type="ECO:0000256" key="2">
    <source>
        <dbReference type="ARBA" id="ARBA00012485"/>
    </source>
</evidence>
<evidence type="ECO:0000256" key="8">
    <source>
        <dbReference type="ARBA" id="ARBA00064185"/>
    </source>
</evidence>
<dbReference type="Proteomes" id="UP000018468">
    <property type="component" value="Linkage group LG1"/>
</dbReference>
<dbReference type="OMA" id="DCFTGDS"/>
<proteinExistence type="predicted"/>
<dbReference type="RefSeq" id="XP_015212088.1">
    <property type="nucleotide sequence ID" value="XM_015356602.2"/>
</dbReference>